<evidence type="ECO:0000256" key="2">
    <source>
        <dbReference type="ARBA" id="ARBA00023002"/>
    </source>
</evidence>
<dbReference type="PANTHER" id="PTHR43656:SF2">
    <property type="entry name" value="BINDING OXIDOREDUCTASE, PUTATIVE (AFU_ORTHOLOGUE AFUA_2G08260)-RELATED"/>
    <property type="match status" value="1"/>
</dbReference>
<dbReference type="InterPro" id="IPR001155">
    <property type="entry name" value="OxRdtase_FMN_N"/>
</dbReference>
<accession>A0A517PDG9</accession>
<organism evidence="4 5">
    <name type="scientific">Alienimonas californiensis</name>
    <dbReference type="NCBI Taxonomy" id="2527989"/>
    <lineage>
        <taxon>Bacteria</taxon>
        <taxon>Pseudomonadati</taxon>
        <taxon>Planctomycetota</taxon>
        <taxon>Planctomycetia</taxon>
        <taxon>Planctomycetales</taxon>
        <taxon>Planctomycetaceae</taxon>
        <taxon>Alienimonas</taxon>
    </lineage>
</organism>
<gene>
    <name evidence="4" type="primary">namA</name>
    <name evidence="4" type="ORF">CA12_35410</name>
</gene>
<dbReference type="InterPro" id="IPR051799">
    <property type="entry name" value="NADH_flavin_oxidoreductase"/>
</dbReference>
<feature type="domain" description="NADH:flavin oxidoreductase/NADH oxidase N-terminal" evidence="3">
    <location>
        <begin position="33"/>
        <end position="307"/>
    </location>
</feature>
<name>A0A517PDG9_9PLAN</name>
<evidence type="ECO:0000313" key="4">
    <source>
        <dbReference type="EMBL" id="QDT17419.1"/>
    </source>
</evidence>
<evidence type="ECO:0000313" key="5">
    <source>
        <dbReference type="Proteomes" id="UP000318741"/>
    </source>
</evidence>
<evidence type="ECO:0000256" key="1">
    <source>
        <dbReference type="ARBA" id="ARBA00022630"/>
    </source>
</evidence>
<dbReference type="Pfam" id="PF00724">
    <property type="entry name" value="Oxidored_FMN"/>
    <property type="match status" value="1"/>
</dbReference>
<sequence>MARYFKYKSADDLAADAAERGVPIDLSEDLEPLFAPLDVPVPGGSLRTVGNRLAVQPMEGCDGTPDGRPDELTYRRYCRFGAGGAKLIWGEATAVADDGRMNPRQLWLADHSASEIADMLSGCREEHRAACGEDGDLLVGLQLTHSGRYSFRGPLIPVRDPLLDPRTVNKSTGGPIADDFPILSDDDLRRIQDQFVTAATLAREVGCDFVDIKQCHKYLLCELLAATNRPGNYGGSYENRTRFIRELIGRIREEVPGLLIASRFNAYDGVPFHKGADGLGEPDAHATPLTNSFGTDAHDHAQLALDEPRRLAADLAAWGVSLLNVSSGNPYACPHLVRPAENPPTDGYHQPEHPLVGIHRHFALTAAVQEAAVTPQGVRVPVVGSGYSWLQDYAFAAAAANVAAGRCDVVGYGRGSLSHPDFARSLRESGALNRKQVCRTFSYCTNIMRTKDHPLGQYPTGCPPFDREVYDPIYKEVKAKLAGS</sequence>
<dbReference type="PANTHER" id="PTHR43656">
    <property type="entry name" value="BINDING OXIDOREDUCTASE, PUTATIVE (AFU_ORTHOLOGUE AFUA_2G08260)-RELATED"/>
    <property type="match status" value="1"/>
</dbReference>
<dbReference type="EMBL" id="CP036265">
    <property type="protein sequence ID" value="QDT17419.1"/>
    <property type="molecule type" value="Genomic_DNA"/>
</dbReference>
<dbReference type="GO" id="GO:0003959">
    <property type="term" value="F:NADPH dehydrogenase activity"/>
    <property type="evidence" value="ECO:0007669"/>
    <property type="project" value="UniProtKB-EC"/>
</dbReference>
<protein>
    <submittedName>
        <fullName evidence="4">NADPH dehydrogenase</fullName>
        <ecNumber evidence="4">1.6.99.1</ecNumber>
    </submittedName>
</protein>
<keyword evidence="1" id="KW-0285">Flavoprotein</keyword>
<dbReference type="Gene3D" id="3.20.20.70">
    <property type="entry name" value="Aldolase class I"/>
    <property type="match status" value="1"/>
</dbReference>
<dbReference type="RefSeq" id="WP_145360291.1">
    <property type="nucleotide sequence ID" value="NZ_CP036265.1"/>
</dbReference>
<reference evidence="4 5" key="1">
    <citation type="submission" date="2019-02" db="EMBL/GenBank/DDBJ databases">
        <title>Deep-cultivation of Planctomycetes and their phenomic and genomic characterization uncovers novel biology.</title>
        <authorList>
            <person name="Wiegand S."/>
            <person name="Jogler M."/>
            <person name="Boedeker C."/>
            <person name="Pinto D."/>
            <person name="Vollmers J."/>
            <person name="Rivas-Marin E."/>
            <person name="Kohn T."/>
            <person name="Peeters S.H."/>
            <person name="Heuer A."/>
            <person name="Rast P."/>
            <person name="Oberbeckmann S."/>
            <person name="Bunk B."/>
            <person name="Jeske O."/>
            <person name="Meyerdierks A."/>
            <person name="Storesund J.E."/>
            <person name="Kallscheuer N."/>
            <person name="Luecker S."/>
            <person name="Lage O.M."/>
            <person name="Pohl T."/>
            <person name="Merkel B.J."/>
            <person name="Hornburger P."/>
            <person name="Mueller R.-W."/>
            <person name="Bruemmer F."/>
            <person name="Labrenz M."/>
            <person name="Spormann A.M."/>
            <person name="Op den Camp H."/>
            <person name="Overmann J."/>
            <person name="Amann R."/>
            <person name="Jetten M.S.M."/>
            <person name="Mascher T."/>
            <person name="Medema M.H."/>
            <person name="Devos D.P."/>
            <person name="Kaster A.-K."/>
            <person name="Ovreas L."/>
            <person name="Rohde M."/>
            <person name="Galperin M.Y."/>
            <person name="Jogler C."/>
        </authorList>
    </citation>
    <scope>NUCLEOTIDE SEQUENCE [LARGE SCALE GENOMIC DNA]</scope>
    <source>
        <strain evidence="4 5">CA12</strain>
    </source>
</reference>
<dbReference type="AlphaFoldDB" id="A0A517PDG9"/>
<dbReference type="EC" id="1.6.99.1" evidence="4"/>
<dbReference type="GO" id="GO:0010181">
    <property type="term" value="F:FMN binding"/>
    <property type="evidence" value="ECO:0007669"/>
    <property type="project" value="InterPro"/>
</dbReference>
<keyword evidence="2 4" id="KW-0560">Oxidoreductase</keyword>
<dbReference type="OrthoDB" id="9772736at2"/>
<proteinExistence type="predicted"/>
<dbReference type="SUPFAM" id="SSF51395">
    <property type="entry name" value="FMN-linked oxidoreductases"/>
    <property type="match status" value="1"/>
</dbReference>
<dbReference type="Proteomes" id="UP000318741">
    <property type="component" value="Chromosome"/>
</dbReference>
<evidence type="ECO:0000259" key="3">
    <source>
        <dbReference type="Pfam" id="PF00724"/>
    </source>
</evidence>
<dbReference type="KEGG" id="acaf:CA12_35410"/>
<keyword evidence="5" id="KW-1185">Reference proteome</keyword>
<dbReference type="InterPro" id="IPR013785">
    <property type="entry name" value="Aldolase_TIM"/>
</dbReference>